<dbReference type="Proteomes" id="UP000182258">
    <property type="component" value="Unassembled WGS sequence"/>
</dbReference>
<evidence type="ECO:0000313" key="1">
    <source>
        <dbReference type="EMBL" id="KKC32700.1"/>
    </source>
</evidence>
<proteinExistence type="predicted"/>
<dbReference type="OrthoDB" id="7961366at2"/>
<dbReference type="AlphaFoldDB" id="A0A0F5PVS6"/>
<keyword evidence="3" id="KW-1185">Reference proteome</keyword>
<name>A0A0F5PVS6_9HYPH</name>
<accession>A0A0F5PVS6</accession>
<organism evidence="2 4">
    <name type="scientific">Devosia psychrophila</name>
    <dbReference type="NCBI Taxonomy" id="728005"/>
    <lineage>
        <taxon>Bacteria</taxon>
        <taxon>Pseudomonadati</taxon>
        <taxon>Pseudomonadota</taxon>
        <taxon>Alphaproteobacteria</taxon>
        <taxon>Hyphomicrobiales</taxon>
        <taxon>Devosiaceae</taxon>
        <taxon>Devosia</taxon>
    </lineage>
</organism>
<dbReference type="PATRIC" id="fig|728005.3.peg.726"/>
<dbReference type="EMBL" id="LAPV01000129">
    <property type="protein sequence ID" value="KKC32700.1"/>
    <property type="molecule type" value="Genomic_DNA"/>
</dbReference>
<dbReference type="RefSeq" id="WP_046171392.1">
    <property type="nucleotide sequence ID" value="NZ_FOMB01000006.1"/>
</dbReference>
<evidence type="ECO:0000313" key="3">
    <source>
        <dbReference type="Proteomes" id="UP000033519"/>
    </source>
</evidence>
<gene>
    <name evidence="2" type="ORF">SAMN04488059_106118</name>
    <name evidence="1" type="ORF">WH91_12815</name>
</gene>
<reference evidence="2 4" key="2">
    <citation type="submission" date="2016-10" db="EMBL/GenBank/DDBJ databases">
        <authorList>
            <person name="de Groot N.N."/>
        </authorList>
    </citation>
    <scope>NUCLEOTIDE SEQUENCE [LARGE SCALE GENOMIC DNA]</scope>
    <source>
        <strain evidence="2 4">CGMCC 1.10210</strain>
    </source>
</reference>
<dbReference type="EMBL" id="FOMB01000006">
    <property type="protein sequence ID" value="SFC52682.1"/>
    <property type="molecule type" value="Genomic_DNA"/>
</dbReference>
<sequence length="83" mass="8720">MADFETKPMAQLVPITAPGGKPSLLRNPTAAAFVSQLLAERANLAPQRARRRGTAEGAIGAYSAGARVAIKRMPIGYRTSIVA</sequence>
<evidence type="ECO:0000313" key="4">
    <source>
        <dbReference type="Proteomes" id="UP000182258"/>
    </source>
</evidence>
<evidence type="ECO:0000313" key="2">
    <source>
        <dbReference type="EMBL" id="SFC52682.1"/>
    </source>
</evidence>
<reference evidence="1 3" key="1">
    <citation type="submission" date="2015-03" db="EMBL/GenBank/DDBJ databases">
        <authorList>
            <person name="Lepp D."/>
            <person name="Hassan Y.I."/>
            <person name="Li X.-Z."/>
            <person name="Zhou T."/>
        </authorList>
    </citation>
    <scope>NUCLEOTIDE SEQUENCE [LARGE SCALE GENOMIC DNA]</scope>
    <source>
        <strain evidence="1 3">Cr7-05</strain>
    </source>
</reference>
<dbReference type="Proteomes" id="UP000033519">
    <property type="component" value="Unassembled WGS sequence"/>
</dbReference>
<protein>
    <submittedName>
        <fullName evidence="2">Uncharacterized protein</fullName>
    </submittedName>
</protein>